<protein>
    <recommendedName>
        <fullName evidence="2">protein-serine/threonine phosphatase</fullName>
        <ecNumber evidence="2">3.1.3.16</ecNumber>
    </recommendedName>
</protein>
<dbReference type="Gene3D" id="3.90.190.10">
    <property type="entry name" value="Protein tyrosine phosphatase superfamily"/>
    <property type="match status" value="2"/>
</dbReference>
<dbReference type="InterPro" id="IPR029021">
    <property type="entry name" value="Prot-tyrosine_phosphatase-like"/>
</dbReference>
<dbReference type="EC" id="3.1.3.16" evidence="2"/>
<dbReference type="GO" id="GO:0004722">
    <property type="term" value="F:protein serine/threonine phosphatase activity"/>
    <property type="evidence" value="ECO:0007669"/>
    <property type="project" value="UniProtKB-EC"/>
</dbReference>
<dbReference type="InterPro" id="IPR020405">
    <property type="entry name" value="Atypical_DUSP_subfamA"/>
</dbReference>
<dbReference type="InterPro" id="IPR000387">
    <property type="entry name" value="Tyr_Pase_dom"/>
</dbReference>
<evidence type="ECO:0000256" key="4">
    <source>
        <dbReference type="ARBA" id="ARBA00022912"/>
    </source>
</evidence>
<dbReference type="PANTHER" id="PTHR45682:SF1">
    <property type="entry name" value="DUAL SPECIFICITY PROTEIN PHOSPHATASE 3"/>
    <property type="match status" value="1"/>
</dbReference>
<evidence type="ECO:0000313" key="12">
    <source>
        <dbReference type="Proteomes" id="UP001497497"/>
    </source>
</evidence>
<comment type="catalytic activity">
    <reaction evidence="6">
        <text>O-phospho-L-threonyl-[protein] + H2O = L-threonyl-[protein] + phosphate</text>
        <dbReference type="Rhea" id="RHEA:47004"/>
        <dbReference type="Rhea" id="RHEA-COMP:11060"/>
        <dbReference type="Rhea" id="RHEA-COMP:11605"/>
        <dbReference type="ChEBI" id="CHEBI:15377"/>
        <dbReference type="ChEBI" id="CHEBI:30013"/>
        <dbReference type="ChEBI" id="CHEBI:43474"/>
        <dbReference type="ChEBI" id="CHEBI:61977"/>
        <dbReference type="EC" id="3.1.3.16"/>
    </reaction>
</comment>
<evidence type="ECO:0000256" key="1">
    <source>
        <dbReference type="ARBA" id="ARBA00008601"/>
    </source>
</evidence>
<evidence type="ECO:0000313" key="11">
    <source>
        <dbReference type="EMBL" id="CAL1541514.1"/>
    </source>
</evidence>
<keyword evidence="4" id="KW-0904">Protein phosphatase</keyword>
<proteinExistence type="inferred from homology"/>
<dbReference type="PRINTS" id="PR01909">
    <property type="entry name" value="ADSPHPHTASEA"/>
</dbReference>
<dbReference type="PROSITE" id="PS50054">
    <property type="entry name" value="TYR_PHOSPHATASE_DUAL"/>
    <property type="match status" value="2"/>
</dbReference>
<sequence>METLLNDDRPCNIQELENIITAPSGGIVMLPSTAYDEVCDGIFLGEGYSAKSIHCMLQLKVTHVLNAALGKDAYHVNTNHVMYNKKNIQFLGIEATDFINCDMSKYFYMASDFIENGLKGGGTVFVHCVQGVSRSATLVVAYLMIKKHMTVQDALRLVRSKREVSPNPGFLQQLCDLHEKLKNAGHFAVEKPTPERTVSEQRLRQEHHSTEDSQAPHSVVEMAETCSAEELESILTGPSGGLMMLPASACNAITDHIYIGDGELINKPDSIQQLEITHILNAAYNKGCKSDTDLYKTLGVMFLGIEAMDTLKFNMSSFFETAANFIDEAVQMKGRVFVHCEHGVSRSATLVVAYFMIKQHMPVKTAIKTVREKREICPNANFLQQLCDLNMILQDSGHFETT</sequence>
<evidence type="ECO:0000256" key="8">
    <source>
        <dbReference type="SAM" id="MobiDB-lite"/>
    </source>
</evidence>
<reference evidence="11 12" key="1">
    <citation type="submission" date="2024-04" db="EMBL/GenBank/DDBJ databases">
        <authorList>
            <consortium name="Genoscope - CEA"/>
            <person name="William W."/>
        </authorList>
    </citation>
    <scope>NUCLEOTIDE SEQUENCE [LARGE SCALE GENOMIC DNA]</scope>
</reference>
<feature type="active site" description="Phosphocysteine intermediate" evidence="7">
    <location>
        <position position="340"/>
    </location>
</feature>
<evidence type="ECO:0000256" key="5">
    <source>
        <dbReference type="ARBA" id="ARBA00047761"/>
    </source>
</evidence>
<dbReference type="GO" id="GO:0005737">
    <property type="term" value="C:cytoplasm"/>
    <property type="evidence" value="ECO:0007669"/>
    <property type="project" value="TreeGrafter"/>
</dbReference>
<dbReference type="InterPro" id="IPR020422">
    <property type="entry name" value="TYR_PHOSPHATASE_DUAL_dom"/>
</dbReference>
<dbReference type="GO" id="GO:0008138">
    <property type="term" value="F:protein tyrosine/serine/threonine phosphatase activity"/>
    <property type="evidence" value="ECO:0007669"/>
    <property type="project" value="InterPro"/>
</dbReference>
<feature type="domain" description="Tyrosine specific protein phosphatases" evidence="10">
    <location>
        <begin position="316"/>
        <end position="374"/>
    </location>
</feature>
<dbReference type="Proteomes" id="UP001497497">
    <property type="component" value="Unassembled WGS sequence"/>
</dbReference>
<dbReference type="SUPFAM" id="SSF52799">
    <property type="entry name" value="(Phosphotyrosine protein) phosphatases II"/>
    <property type="match status" value="2"/>
</dbReference>
<dbReference type="GO" id="GO:0033549">
    <property type="term" value="F:MAP kinase phosphatase activity"/>
    <property type="evidence" value="ECO:0007669"/>
    <property type="project" value="TreeGrafter"/>
</dbReference>
<accession>A0AAV2I4L3</accession>
<dbReference type="InterPro" id="IPR016130">
    <property type="entry name" value="Tyr_Pase_AS"/>
</dbReference>
<evidence type="ECO:0000256" key="6">
    <source>
        <dbReference type="ARBA" id="ARBA00048336"/>
    </source>
</evidence>
<dbReference type="InterPro" id="IPR000340">
    <property type="entry name" value="Dual-sp_phosphatase_cat-dom"/>
</dbReference>
<comment type="caution">
    <text evidence="11">The sequence shown here is derived from an EMBL/GenBank/DDBJ whole genome shotgun (WGS) entry which is preliminary data.</text>
</comment>
<dbReference type="PROSITE" id="PS50056">
    <property type="entry name" value="TYR_PHOSPHATASE_2"/>
    <property type="match status" value="2"/>
</dbReference>
<dbReference type="EMBL" id="CAXITT010000437">
    <property type="protein sequence ID" value="CAL1541514.1"/>
    <property type="molecule type" value="Genomic_DNA"/>
</dbReference>
<dbReference type="PROSITE" id="PS00383">
    <property type="entry name" value="TYR_PHOSPHATASE_1"/>
    <property type="match status" value="2"/>
</dbReference>
<feature type="region of interest" description="Disordered" evidence="8">
    <location>
        <begin position="190"/>
        <end position="218"/>
    </location>
</feature>
<keyword evidence="3" id="KW-0378">Hydrolase</keyword>
<keyword evidence="12" id="KW-1185">Reference proteome</keyword>
<evidence type="ECO:0000256" key="2">
    <source>
        <dbReference type="ARBA" id="ARBA00013081"/>
    </source>
</evidence>
<name>A0AAV2I4L3_LYMST</name>
<dbReference type="PANTHER" id="PTHR45682">
    <property type="entry name" value="AGAP008228-PA"/>
    <property type="match status" value="1"/>
</dbReference>
<gene>
    <name evidence="11" type="ORF">GSLYS_00015120001</name>
</gene>
<comment type="catalytic activity">
    <reaction evidence="5">
        <text>O-phospho-L-seryl-[protein] + H2O = L-seryl-[protein] + phosphate</text>
        <dbReference type="Rhea" id="RHEA:20629"/>
        <dbReference type="Rhea" id="RHEA-COMP:9863"/>
        <dbReference type="Rhea" id="RHEA-COMP:11604"/>
        <dbReference type="ChEBI" id="CHEBI:15377"/>
        <dbReference type="ChEBI" id="CHEBI:29999"/>
        <dbReference type="ChEBI" id="CHEBI:43474"/>
        <dbReference type="ChEBI" id="CHEBI:83421"/>
        <dbReference type="EC" id="3.1.3.16"/>
    </reaction>
</comment>
<feature type="domain" description="Tyrosine-protein phosphatase" evidence="9">
    <location>
        <begin position="34"/>
        <end position="183"/>
    </location>
</feature>
<feature type="compositionally biased region" description="Basic and acidic residues" evidence="8">
    <location>
        <begin position="190"/>
        <end position="211"/>
    </location>
</feature>
<organism evidence="11 12">
    <name type="scientific">Lymnaea stagnalis</name>
    <name type="common">Great pond snail</name>
    <name type="synonym">Helix stagnalis</name>
    <dbReference type="NCBI Taxonomy" id="6523"/>
    <lineage>
        <taxon>Eukaryota</taxon>
        <taxon>Metazoa</taxon>
        <taxon>Spiralia</taxon>
        <taxon>Lophotrochozoa</taxon>
        <taxon>Mollusca</taxon>
        <taxon>Gastropoda</taxon>
        <taxon>Heterobranchia</taxon>
        <taxon>Euthyneura</taxon>
        <taxon>Panpulmonata</taxon>
        <taxon>Hygrophila</taxon>
        <taxon>Lymnaeoidea</taxon>
        <taxon>Lymnaeidae</taxon>
        <taxon>Lymnaea</taxon>
    </lineage>
</organism>
<feature type="domain" description="Tyrosine-protein phosphatase" evidence="9">
    <location>
        <begin position="249"/>
        <end position="395"/>
    </location>
</feature>
<evidence type="ECO:0000259" key="9">
    <source>
        <dbReference type="PROSITE" id="PS50054"/>
    </source>
</evidence>
<dbReference type="AlphaFoldDB" id="A0AAV2I4L3"/>
<evidence type="ECO:0000256" key="7">
    <source>
        <dbReference type="PIRSR" id="PIRSR620405-1"/>
    </source>
</evidence>
<dbReference type="Pfam" id="PF00782">
    <property type="entry name" value="DSPc"/>
    <property type="match status" value="2"/>
</dbReference>
<feature type="domain" description="Tyrosine specific protein phosphatases" evidence="10">
    <location>
        <begin position="104"/>
        <end position="162"/>
    </location>
</feature>
<evidence type="ECO:0000256" key="3">
    <source>
        <dbReference type="ARBA" id="ARBA00022801"/>
    </source>
</evidence>
<dbReference type="SMART" id="SM00195">
    <property type="entry name" value="DSPc"/>
    <property type="match status" value="2"/>
</dbReference>
<comment type="similarity">
    <text evidence="1">Belongs to the protein-tyrosine phosphatase family. Non-receptor class dual specificity subfamily.</text>
</comment>
<dbReference type="PRINTS" id="PR01908">
    <property type="entry name" value="ADSPHPHTASE"/>
</dbReference>
<dbReference type="GO" id="GO:0043409">
    <property type="term" value="P:negative regulation of MAPK cascade"/>
    <property type="evidence" value="ECO:0007669"/>
    <property type="project" value="TreeGrafter"/>
</dbReference>
<evidence type="ECO:0000259" key="10">
    <source>
        <dbReference type="PROSITE" id="PS50056"/>
    </source>
</evidence>